<evidence type="ECO:0000259" key="7">
    <source>
        <dbReference type="Pfam" id="PF22965"/>
    </source>
</evidence>
<protein>
    <recommendedName>
        <fullName evidence="4">Integrator complex subunit 7</fullName>
    </recommendedName>
</protein>
<gene>
    <name evidence="10" type="ORF">BV898_13710</name>
</gene>
<dbReference type="Pfam" id="PF22965">
    <property type="entry name" value="INTS7_C"/>
    <property type="match status" value="1"/>
</dbReference>
<dbReference type="GO" id="GO:0005737">
    <property type="term" value="C:cytoplasm"/>
    <property type="evidence" value="ECO:0007669"/>
    <property type="project" value="UniProtKB-SubCell"/>
</dbReference>
<evidence type="ECO:0000256" key="3">
    <source>
        <dbReference type="ARBA" id="ARBA00008565"/>
    </source>
</evidence>
<dbReference type="GO" id="GO:0034472">
    <property type="term" value="P:snRNA 3'-end processing"/>
    <property type="evidence" value="ECO:0007669"/>
    <property type="project" value="TreeGrafter"/>
</dbReference>
<evidence type="ECO:0000313" key="10">
    <source>
        <dbReference type="EMBL" id="OQV11986.1"/>
    </source>
</evidence>
<dbReference type="InterPro" id="IPR033060">
    <property type="entry name" value="INTS7"/>
</dbReference>
<name>A0A1W0W9V8_HYPEX</name>
<comment type="caution">
    <text evidence="10">The sequence shown here is derived from an EMBL/GenBank/DDBJ whole genome shotgun (WGS) entry which is preliminary data.</text>
</comment>
<evidence type="ECO:0000256" key="1">
    <source>
        <dbReference type="ARBA" id="ARBA00004123"/>
    </source>
</evidence>
<feature type="domain" description="Integrator complex subunit 7 helical bundle" evidence="9">
    <location>
        <begin position="538"/>
        <end position="706"/>
    </location>
</feature>
<reference evidence="11" key="1">
    <citation type="submission" date="2017-01" db="EMBL/GenBank/DDBJ databases">
        <title>Comparative genomics of anhydrobiosis in the tardigrade Hypsibius dujardini.</title>
        <authorList>
            <person name="Yoshida Y."/>
            <person name="Koutsovoulos G."/>
            <person name="Laetsch D."/>
            <person name="Stevens L."/>
            <person name="Kumar S."/>
            <person name="Horikawa D."/>
            <person name="Ishino K."/>
            <person name="Komine S."/>
            <person name="Tomita M."/>
            <person name="Blaxter M."/>
            <person name="Arakawa K."/>
        </authorList>
    </citation>
    <scope>NUCLEOTIDE SEQUENCE [LARGE SCALE GENOMIC DNA]</scope>
    <source>
        <strain evidence="11">Z151</strain>
    </source>
</reference>
<dbReference type="InterPro" id="IPR054519">
    <property type="entry name" value="INTS7_C"/>
</dbReference>
<dbReference type="Proteomes" id="UP000192578">
    <property type="component" value="Unassembled WGS sequence"/>
</dbReference>
<evidence type="ECO:0000256" key="2">
    <source>
        <dbReference type="ARBA" id="ARBA00004496"/>
    </source>
</evidence>
<keyword evidence="6" id="KW-0539">Nucleus</keyword>
<evidence type="ECO:0000259" key="9">
    <source>
        <dbReference type="Pfam" id="PF24437"/>
    </source>
</evidence>
<dbReference type="OrthoDB" id="1921953at2759"/>
<evidence type="ECO:0000313" key="11">
    <source>
        <dbReference type="Proteomes" id="UP000192578"/>
    </source>
</evidence>
<sequence length="944" mass="104000">MLSLGYFYQHKKLSLHAQEAEAHGAFLRIIDLMQSAKPVDHVEAISLCGQICSGFASPTIVNSAFMRIAEAFRTGSNTLQMEILRVVQKNIQHLPKIRNHGEFIRPIFTVMYSNDPVARAITLRLLAAIAVSIPNQLDVHHAVRVALQSNDRNELQAALFACRSLAKVSGKFAEEIAADVAVLVDKPGLSDDERIATLQIIPYIAGLRLDTGVVRAVVTRILRASSATDYHSSRLIETCLRTISDLLVRGSDSHSLQQHILLLASYVDSIRQEVARPAAAELLRFFRLCTSLMEPDSISTVLLQLLESGSVSVVNQGVRCTFAFVNDRLARGSLEAALNERILQNLTDCTLRLQSSYGACAFAVLCRIIGLTGADAPPGIANSIIELINVMHQLAAGEKHLATLKLVLLGLNGANLSRFPPPLASLCIHSIERFSFPGPSRQLVYLRHLGDLLPLNPKAVGELLERSTWNCHLAACDPDTLYRTLFQVVALRFRLSDQLGGDLNETKLAEDVTSFGLSHWDLYRLVRTSMCDGRYPFAVGILEGLVRHPHSASTAGWLNILLSLAQAEASKAELRLPGVTLLAKSQALQRSILSQMDTYLSLSSFCGSNRLGLFRERLLELRTNLQQSLLLLVNTIENVRLRAADMKELSGVLKYASSQFGGTLAKLKETAEESVRLYRLAFDADGPSLAVVRFYYDCCTGFGKIIAIAMARHFGVDPDGRGLPASVARIRGTAETFDRLDSLPTDVKDETTLYGWLKEIFLAATFFLTFPVPIPRYFFQQFQQTTLSVVLTPAPTPEKEYVQTLNMDTRFTLKVDGILTVDCRDSKEPTRRVKAVRVATRIILVKALPFTAKAHFATSETASEGTVQDIRLDGLNFFSHTFVMNMGYPGVYRVEVDCQFHDDDGVAWTAMQQGVSVAVRVVESAATGLLPRKGGANYEPSSNH</sequence>
<feature type="domain" description="Integrator complex subunit 7 N-terminal" evidence="8">
    <location>
        <begin position="33"/>
        <end position="530"/>
    </location>
</feature>
<keyword evidence="5" id="KW-0963">Cytoplasm</keyword>
<dbReference type="Pfam" id="PF24436">
    <property type="entry name" value="INTS7_N"/>
    <property type="match status" value="1"/>
</dbReference>
<dbReference type="PANTHER" id="PTHR13322">
    <property type="entry name" value="C1ORF73 PROTEIN"/>
    <property type="match status" value="1"/>
</dbReference>
<evidence type="ECO:0000256" key="4">
    <source>
        <dbReference type="ARBA" id="ARBA00015336"/>
    </source>
</evidence>
<accession>A0A1W0W9V8</accession>
<proteinExistence type="inferred from homology"/>
<dbReference type="InterPro" id="IPR016024">
    <property type="entry name" value="ARM-type_fold"/>
</dbReference>
<comment type="similarity">
    <text evidence="3">Belongs to the Integrator subunit 7 family.</text>
</comment>
<dbReference type="PANTHER" id="PTHR13322:SF2">
    <property type="entry name" value="INTEGRATOR COMPLEX SUBUNIT 7"/>
    <property type="match status" value="1"/>
</dbReference>
<dbReference type="SUPFAM" id="SSF48371">
    <property type="entry name" value="ARM repeat"/>
    <property type="match status" value="1"/>
</dbReference>
<organism evidence="10 11">
    <name type="scientific">Hypsibius exemplaris</name>
    <name type="common">Freshwater tardigrade</name>
    <dbReference type="NCBI Taxonomy" id="2072580"/>
    <lineage>
        <taxon>Eukaryota</taxon>
        <taxon>Metazoa</taxon>
        <taxon>Ecdysozoa</taxon>
        <taxon>Tardigrada</taxon>
        <taxon>Eutardigrada</taxon>
        <taxon>Parachela</taxon>
        <taxon>Hypsibioidea</taxon>
        <taxon>Hypsibiidae</taxon>
        <taxon>Hypsibius</taxon>
    </lineage>
</organism>
<evidence type="ECO:0000256" key="5">
    <source>
        <dbReference type="ARBA" id="ARBA00022490"/>
    </source>
</evidence>
<evidence type="ECO:0000256" key="6">
    <source>
        <dbReference type="ARBA" id="ARBA00023242"/>
    </source>
</evidence>
<dbReference type="Pfam" id="PF24437">
    <property type="entry name" value="INTS7_HB"/>
    <property type="match status" value="1"/>
</dbReference>
<keyword evidence="11" id="KW-1185">Reference proteome</keyword>
<dbReference type="InterPro" id="IPR056517">
    <property type="entry name" value="INTS7_HB"/>
</dbReference>
<comment type="subcellular location">
    <subcellularLocation>
        <location evidence="2">Cytoplasm</location>
    </subcellularLocation>
    <subcellularLocation>
        <location evidence="1">Nucleus</location>
    </subcellularLocation>
</comment>
<dbReference type="EMBL" id="MTYJ01000156">
    <property type="protein sequence ID" value="OQV11986.1"/>
    <property type="molecule type" value="Genomic_DNA"/>
</dbReference>
<dbReference type="AlphaFoldDB" id="A0A1W0W9V8"/>
<dbReference type="InterPro" id="IPR056516">
    <property type="entry name" value="INTS7_N"/>
</dbReference>
<evidence type="ECO:0000259" key="8">
    <source>
        <dbReference type="Pfam" id="PF24436"/>
    </source>
</evidence>
<dbReference type="GO" id="GO:0032039">
    <property type="term" value="C:integrator complex"/>
    <property type="evidence" value="ECO:0007669"/>
    <property type="project" value="InterPro"/>
</dbReference>
<feature type="domain" description="Integrator complex subunit 7 C-terminal" evidence="7">
    <location>
        <begin position="791"/>
        <end position="908"/>
    </location>
</feature>